<dbReference type="OrthoDB" id="6382970at2759"/>
<dbReference type="EMBL" id="OB660063">
    <property type="protein sequence ID" value="CAD7222471.1"/>
    <property type="molecule type" value="Genomic_DNA"/>
</dbReference>
<feature type="region of interest" description="Disordered" evidence="1">
    <location>
        <begin position="298"/>
        <end position="347"/>
    </location>
</feature>
<feature type="compositionally biased region" description="Low complexity" evidence="1">
    <location>
        <begin position="35"/>
        <end position="56"/>
    </location>
</feature>
<dbReference type="Gene3D" id="2.30.29.30">
    <property type="entry name" value="Pleckstrin-homology domain (PH domain)/Phosphotyrosine-binding domain (PTB)"/>
    <property type="match status" value="1"/>
</dbReference>
<evidence type="ECO:0000313" key="2">
    <source>
        <dbReference type="EMBL" id="CAD7222471.1"/>
    </source>
</evidence>
<dbReference type="InterPro" id="IPR011993">
    <property type="entry name" value="PH-like_dom_sf"/>
</dbReference>
<dbReference type="AlphaFoldDB" id="A0A7R8W0G3"/>
<proteinExistence type="predicted"/>
<evidence type="ECO:0000256" key="1">
    <source>
        <dbReference type="SAM" id="MobiDB-lite"/>
    </source>
</evidence>
<protein>
    <submittedName>
        <fullName evidence="2">Uncharacterized protein</fullName>
    </submittedName>
</protein>
<feature type="non-terminal residue" evidence="2">
    <location>
        <position position="347"/>
    </location>
</feature>
<organism evidence="2">
    <name type="scientific">Cyprideis torosa</name>
    <dbReference type="NCBI Taxonomy" id="163714"/>
    <lineage>
        <taxon>Eukaryota</taxon>
        <taxon>Metazoa</taxon>
        <taxon>Ecdysozoa</taxon>
        <taxon>Arthropoda</taxon>
        <taxon>Crustacea</taxon>
        <taxon>Oligostraca</taxon>
        <taxon>Ostracoda</taxon>
        <taxon>Podocopa</taxon>
        <taxon>Podocopida</taxon>
        <taxon>Cytherocopina</taxon>
        <taxon>Cytheroidea</taxon>
        <taxon>Cytherideidae</taxon>
        <taxon>Cyprideis</taxon>
    </lineage>
</organism>
<reference evidence="2" key="1">
    <citation type="submission" date="2020-11" db="EMBL/GenBank/DDBJ databases">
        <authorList>
            <person name="Tran Van P."/>
        </authorList>
    </citation>
    <scope>NUCLEOTIDE SEQUENCE</scope>
</reference>
<accession>A0A7R8W0G3</accession>
<feature type="compositionally biased region" description="Low complexity" evidence="1">
    <location>
        <begin position="231"/>
        <end position="240"/>
    </location>
</feature>
<feature type="compositionally biased region" description="Low complexity" evidence="1">
    <location>
        <begin position="170"/>
        <end position="182"/>
    </location>
</feature>
<feature type="region of interest" description="Disordered" evidence="1">
    <location>
        <begin position="1"/>
        <end position="100"/>
    </location>
</feature>
<feature type="compositionally biased region" description="Acidic residues" evidence="1">
    <location>
        <begin position="267"/>
        <end position="276"/>
    </location>
</feature>
<name>A0A7R8W0G3_9CRUS</name>
<sequence>MASFSCATDRPPTSYVAIDLHRPSSPFPDDPKPPTTTAITAATTAASTTTSSSSSSRPRKKLSFRDPEVQAGAYADIAANPPRRRKIGSPASTVSGGTTSVSITTVSVASPLRSFAKVFPKFSRSDKSNSGGGSPKLSPRSKFQAGSSRIELPPDSSRLLSRANDPPPRSRSNVPSVPSTPSLDSLPRTKILRRPLSMQFQDPPASPSSLVIPPFKPRPRSDSEVVRDSTSKTSSSVFSKPLPREQHVPKSAQQPSGPDRPSPADDYAAETSDDENQAMRIVRTIGQAFEVCHKLSSQIQDDDAQSTERRHDEDECVTNSTSKDKQSDVTELEPLPPPPPQAGGDNL</sequence>
<feature type="region of interest" description="Disordered" evidence="1">
    <location>
        <begin position="119"/>
        <end position="281"/>
    </location>
</feature>
<gene>
    <name evidence="2" type="ORF">CTOB1V02_LOCUS479</name>
</gene>
<feature type="compositionally biased region" description="Basic and acidic residues" evidence="1">
    <location>
        <begin position="219"/>
        <end position="230"/>
    </location>
</feature>
<feature type="compositionally biased region" description="Low complexity" evidence="1">
    <location>
        <begin position="89"/>
        <end position="100"/>
    </location>
</feature>